<evidence type="ECO:0000313" key="3">
    <source>
        <dbReference type="Proteomes" id="UP000203929"/>
    </source>
</evidence>
<dbReference type="Proteomes" id="UP000203929">
    <property type="component" value="Segment"/>
</dbReference>
<dbReference type="GO" id="GO:0006260">
    <property type="term" value="P:DNA replication"/>
    <property type="evidence" value="ECO:0007669"/>
    <property type="project" value="TreeGrafter"/>
</dbReference>
<dbReference type="PANTHER" id="PTHR30050:SF8">
    <property type="entry name" value="PRIMOSOMAL PROTEIN DNAI"/>
    <property type="match status" value="1"/>
</dbReference>
<gene>
    <name evidence="2" type="ORF">iA2_41</name>
</gene>
<dbReference type="GeneID" id="26628316"/>
<name>A0A0P0I3L9_9CAUD</name>
<dbReference type="RefSeq" id="YP_009201534.1">
    <property type="nucleotide sequence ID" value="NC_028830.1"/>
</dbReference>
<dbReference type="SUPFAM" id="SSF52540">
    <property type="entry name" value="P-loop containing nucleoside triphosphate hydrolases"/>
    <property type="match status" value="1"/>
</dbReference>
<dbReference type="Pfam" id="PF01695">
    <property type="entry name" value="IstB_IS21"/>
    <property type="match status" value="1"/>
</dbReference>
<dbReference type="CDD" id="cd00009">
    <property type="entry name" value="AAA"/>
    <property type="match status" value="1"/>
</dbReference>
<dbReference type="EMBL" id="KR905068">
    <property type="protein sequence ID" value="ALJ97983.1"/>
    <property type="molecule type" value="Genomic_DNA"/>
</dbReference>
<proteinExistence type="predicted"/>
<dbReference type="InterPro" id="IPR002611">
    <property type="entry name" value="IstB_ATP-bd"/>
</dbReference>
<feature type="domain" description="IstB-like ATP-binding" evidence="1">
    <location>
        <begin position="66"/>
        <end position="248"/>
    </location>
</feature>
<sequence length="273" mass="30566">MNGLQISPSIWAALETFGELCPDCGKPLYRPKPLSRVTGKKMAGACMYCGYKQPPTEPKKQKPDLERKARKSRTRSYYLAYSVFSSVDVMGEDFSNFRTDSIGQQQLKLFAVGLANRIARGDVIHGLIVGDTGVGKSHIANGILMDVRKKTSYRKNCLFIDWNALMQQLKSGMSDNAQDIRMKNEKIMREIGKADVVVIDDLGSERGSNFDLQTADEVFRNREDKSTIVTTNLHGQDLKKRYGERTLSRMAKHAQGNSFGVKGIVDQRKEGMS</sequence>
<reference evidence="2 3" key="1">
    <citation type="journal article" date="2016" name="Appl. Environ. Microbiol.">
        <title>Genomic Diversity of Phages Infecting Probiotic Strains of Lactobacillus paracasei.</title>
        <authorList>
            <person name="Mercanti D.J."/>
            <person name="Rousseau G.M."/>
            <person name="Capra M.L."/>
            <person name="Quiberoni A."/>
            <person name="Tremblay D.M."/>
            <person name="Labrie S.J."/>
            <person name="Moineau S."/>
        </authorList>
    </citation>
    <scope>NUCLEOTIDE SEQUENCE [LARGE SCALE GENOMIC DNA]</scope>
</reference>
<accession>A0A0P0I3L9</accession>
<dbReference type="Gene3D" id="3.40.50.300">
    <property type="entry name" value="P-loop containing nucleotide triphosphate hydrolases"/>
    <property type="match status" value="1"/>
</dbReference>
<dbReference type="PANTHER" id="PTHR30050">
    <property type="entry name" value="CHROMOSOMAL REPLICATION INITIATOR PROTEIN DNAA"/>
    <property type="match status" value="1"/>
</dbReference>
<keyword evidence="3" id="KW-1185">Reference proteome</keyword>
<evidence type="ECO:0000259" key="1">
    <source>
        <dbReference type="Pfam" id="PF01695"/>
    </source>
</evidence>
<dbReference type="InterPro" id="IPR027417">
    <property type="entry name" value="P-loop_NTPase"/>
</dbReference>
<protein>
    <submittedName>
        <fullName evidence="2">DNA replication protein</fullName>
    </submittedName>
</protein>
<dbReference type="OrthoDB" id="4553at10239"/>
<organism evidence="2 3">
    <name type="scientific">Lactobacillus phage iA2</name>
    <dbReference type="NCBI Taxonomy" id="1739609"/>
    <lineage>
        <taxon>Viruses</taxon>
        <taxon>Duplodnaviria</taxon>
        <taxon>Heunggongvirae</taxon>
        <taxon>Uroviricota</taxon>
        <taxon>Caudoviricetes</taxon>
        <taxon>Iaduovirus</taxon>
        <taxon>Iaduovirus iA2</taxon>
    </lineage>
</organism>
<dbReference type="KEGG" id="vg:26628316"/>
<evidence type="ECO:0000313" key="2">
    <source>
        <dbReference type="EMBL" id="ALJ97983.1"/>
    </source>
</evidence>
<dbReference type="GO" id="GO:0005524">
    <property type="term" value="F:ATP binding"/>
    <property type="evidence" value="ECO:0007669"/>
    <property type="project" value="InterPro"/>
</dbReference>